<comment type="caution">
    <text evidence="2">The sequence shown here is derived from an EMBL/GenBank/DDBJ whole genome shotgun (WGS) entry which is preliminary data.</text>
</comment>
<keyword evidence="1" id="KW-0732">Signal</keyword>
<name>A0A420VRA4_9SPHI</name>
<feature type="chain" id="PRO_5019320893" description="Peptidoglycan-binding protein LysM" evidence="1">
    <location>
        <begin position="24"/>
        <end position="175"/>
    </location>
</feature>
<gene>
    <name evidence="2" type="ORF">D7322_25130</name>
</gene>
<feature type="signal peptide" evidence="1">
    <location>
        <begin position="1"/>
        <end position="23"/>
    </location>
</feature>
<protein>
    <recommendedName>
        <fullName evidence="4">Peptidoglycan-binding protein LysM</fullName>
    </recommendedName>
</protein>
<accession>A0A420VRA4</accession>
<organism evidence="2 3">
    <name type="scientific">Sphingobacterium puteale</name>
    <dbReference type="NCBI Taxonomy" id="2420510"/>
    <lineage>
        <taxon>Bacteria</taxon>
        <taxon>Pseudomonadati</taxon>
        <taxon>Bacteroidota</taxon>
        <taxon>Sphingobacteriia</taxon>
        <taxon>Sphingobacteriales</taxon>
        <taxon>Sphingobacteriaceae</taxon>
        <taxon>Sphingobacterium</taxon>
    </lineage>
</organism>
<sequence>MKKNLFIVFIAVAAICFGHQAKAQVKPTATSGPVTVNINLTDAISITLGADPTVNFDYLTAADYAASKTVTKASHFTVISNKPYNLSVTAMGTFQPAGGPDLDIVTVNVPASTANGGTPVPNVPLSTTASALVNGSTASKGAIYTVEYTISDPASLLNLTGSTYNTTVTYTATQQ</sequence>
<dbReference type="Proteomes" id="UP000282423">
    <property type="component" value="Unassembled WGS sequence"/>
</dbReference>
<dbReference type="RefSeq" id="WP_121126932.1">
    <property type="nucleotide sequence ID" value="NZ_RBWS01000025.1"/>
</dbReference>
<reference evidence="2 3" key="1">
    <citation type="submission" date="2018-10" db="EMBL/GenBank/DDBJ databases">
        <title>Sphingobacterium sp. M05W1-28.</title>
        <authorList>
            <person name="Cai H."/>
        </authorList>
    </citation>
    <scope>NUCLEOTIDE SEQUENCE [LARGE SCALE GENOMIC DNA]</scope>
    <source>
        <strain evidence="2 3">M05W1-28</strain>
    </source>
</reference>
<dbReference type="AlphaFoldDB" id="A0A420VRA4"/>
<proteinExistence type="predicted"/>
<evidence type="ECO:0000256" key="1">
    <source>
        <dbReference type="SAM" id="SignalP"/>
    </source>
</evidence>
<evidence type="ECO:0000313" key="3">
    <source>
        <dbReference type="Proteomes" id="UP000282423"/>
    </source>
</evidence>
<dbReference type="EMBL" id="RBWS01000025">
    <property type="protein sequence ID" value="RKO68893.1"/>
    <property type="molecule type" value="Genomic_DNA"/>
</dbReference>
<keyword evidence="3" id="KW-1185">Reference proteome</keyword>
<evidence type="ECO:0000313" key="2">
    <source>
        <dbReference type="EMBL" id="RKO68893.1"/>
    </source>
</evidence>
<dbReference type="OrthoDB" id="709039at2"/>
<evidence type="ECO:0008006" key="4">
    <source>
        <dbReference type="Google" id="ProtNLM"/>
    </source>
</evidence>